<keyword evidence="3" id="KW-1185">Reference proteome</keyword>
<protein>
    <submittedName>
        <fullName evidence="2">Uncharacterized protein</fullName>
    </submittedName>
</protein>
<proteinExistence type="predicted"/>
<keyword evidence="1" id="KW-0812">Transmembrane</keyword>
<name>A0ABN7NLB5_TIMPD</name>
<sequence>MEQCRLAHTKPLSKLSYKEMFSVDINIEGEISFLIHLCAIQQDETSKSSSAANELGLANVGGVFVVLMGGMGVACVIAVCEFVWKSRKVAVEERISSKSYAKFSGTFSLPQNPDTTRHCLKVKNIECLESVWIPLSLSMLQSDSGGLKQDGNTRSVYLTRSRTVSEIAKDLDITS</sequence>
<gene>
    <name evidence="2" type="ORF">TPAB3V08_LOCUS3643</name>
</gene>
<evidence type="ECO:0000313" key="2">
    <source>
        <dbReference type="EMBL" id="CAG2056655.1"/>
    </source>
</evidence>
<organism evidence="2 3">
    <name type="scientific">Timema podura</name>
    <name type="common">Walking stick</name>
    <dbReference type="NCBI Taxonomy" id="61482"/>
    <lineage>
        <taxon>Eukaryota</taxon>
        <taxon>Metazoa</taxon>
        <taxon>Ecdysozoa</taxon>
        <taxon>Arthropoda</taxon>
        <taxon>Hexapoda</taxon>
        <taxon>Insecta</taxon>
        <taxon>Pterygota</taxon>
        <taxon>Neoptera</taxon>
        <taxon>Polyneoptera</taxon>
        <taxon>Phasmatodea</taxon>
        <taxon>Timematodea</taxon>
        <taxon>Timematoidea</taxon>
        <taxon>Timematidae</taxon>
        <taxon>Timema</taxon>
    </lineage>
</organism>
<dbReference type="EMBL" id="CAJPIN010004173">
    <property type="protein sequence ID" value="CAG2056655.1"/>
    <property type="molecule type" value="Genomic_DNA"/>
</dbReference>
<reference evidence="2" key="1">
    <citation type="submission" date="2021-03" db="EMBL/GenBank/DDBJ databases">
        <authorList>
            <person name="Tran Van P."/>
        </authorList>
    </citation>
    <scope>NUCLEOTIDE SEQUENCE</scope>
</reference>
<dbReference type="Proteomes" id="UP001153148">
    <property type="component" value="Unassembled WGS sequence"/>
</dbReference>
<accession>A0ABN7NLB5</accession>
<keyword evidence="1" id="KW-1133">Transmembrane helix</keyword>
<comment type="caution">
    <text evidence="2">The sequence shown here is derived from an EMBL/GenBank/DDBJ whole genome shotgun (WGS) entry which is preliminary data.</text>
</comment>
<evidence type="ECO:0000256" key="1">
    <source>
        <dbReference type="SAM" id="Phobius"/>
    </source>
</evidence>
<keyword evidence="1" id="KW-0472">Membrane</keyword>
<feature type="transmembrane region" description="Helical" evidence="1">
    <location>
        <begin position="63"/>
        <end position="84"/>
    </location>
</feature>
<evidence type="ECO:0000313" key="3">
    <source>
        <dbReference type="Proteomes" id="UP001153148"/>
    </source>
</evidence>